<evidence type="ECO:0000313" key="1">
    <source>
        <dbReference type="EMBL" id="TJY63986.1"/>
    </source>
</evidence>
<reference evidence="1 2" key="1">
    <citation type="submission" date="2019-04" db="EMBL/GenBank/DDBJ databases">
        <title>Sphingobacterium olei sp. nov., isolated from oil-contaminated soil.</title>
        <authorList>
            <person name="Liu B."/>
        </authorList>
    </citation>
    <scope>NUCLEOTIDE SEQUENCE [LARGE SCALE GENOMIC DNA]</scope>
    <source>
        <strain evidence="1 2">Y3L14</strain>
    </source>
</reference>
<keyword evidence="2" id="KW-1185">Reference proteome</keyword>
<protein>
    <recommendedName>
        <fullName evidence="3">Lipocalin-like domain-containing protein</fullName>
    </recommendedName>
</protein>
<dbReference type="OrthoDB" id="705595at2"/>
<sequence length="166" mass="19838">MLHFKRKRLLAITYILLVSLLLTAAYMVMHFENPERLIQGEWVETGWYLEKTDSKARHSEWELQHSLREEIMKDLELFNVKVWEFDNDGTIKAANNSLNERIEWYIRGRGHILQLVREGKQLESFQIANIDRNTLELHLNLDLQVRGVLKIKLERKGYQEDYAEKI</sequence>
<comment type="caution">
    <text evidence="1">The sequence shown here is derived from an EMBL/GenBank/DDBJ whole genome shotgun (WGS) entry which is preliminary data.</text>
</comment>
<organism evidence="1 2">
    <name type="scientific">Sphingobacterium alkalisoli</name>
    <dbReference type="NCBI Taxonomy" id="1874115"/>
    <lineage>
        <taxon>Bacteria</taxon>
        <taxon>Pseudomonadati</taxon>
        <taxon>Bacteroidota</taxon>
        <taxon>Sphingobacteriia</taxon>
        <taxon>Sphingobacteriales</taxon>
        <taxon>Sphingobacteriaceae</taxon>
        <taxon>Sphingobacterium</taxon>
    </lineage>
</organism>
<dbReference type="RefSeq" id="WP_136821977.1">
    <property type="nucleotide sequence ID" value="NZ_BMJX01000005.1"/>
</dbReference>
<proteinExistence type="predicted"/>
<dbReference type="EMBL" id="SUKA01000005">
    <property type="protein sequence ID" value="TJY63986.1"/>
    <property type="molecule type" value="Genomic_DNA"/>
</dbReference>
<accession>A0A4U0GY48</accession>
<name>A0A4U0GY48_9SPHI</name>
<evidence type="ECO:0000313" key="2">
    <source>
        <dbReference type="Proteomes" id="UP000309872"/>
    </source>
</evidence>
<dbReference type="AlphaFoldDB" id="A0A4U0GY48"/>
<gene>
    <name evidence="1" type="ORF">FAZ19_17165</name>
</gene>
<dbReference type="Proteomes" id="UP000309872">
    <property type="component" value="Unassembled WGS sequence"/>
</dbReference>
<evidence type="ECO:0008006" key="3">
    <source>
        <dbReference type="Google" id="ProtNLM"/>
    </source>
</evidence>